<dbReference type="PROSITE" id="PS51184">
    <property type="entry name" value="JMJC"/>
    <property type="match status" value="1"/>
</dbReference>
<dbReference type="SMART" id="SM00558">
    <property type="entry name" value="JmjC"/>
    <property type="match status" value="1"/>
</dbReference>
<dbReference type="InterPro" id="IPR018866">
    <property type="entry name" value="Znf-4CXXC_R1"/>
</dbReference>
<dbReference type="InterPro" id="IPR043145">
    <property type="entry name" value="Znf_ZZ_sf"/>
</dbReference>
<evidence type="ECO:0000256" key="7">
    <source>
        <dbReference type="ARBA" id="ARBA00023242"/>
    </source>
</evidence>
<dbReference type="Pfam" id="PF00569">
    <property type="entry name" value="ZZ"/>
    <property type="match status" value="1"/>
</dbReference>
<dbReference type="CDD" id="cd02249">
    <property type="entry name" value="ZZ"/>
    <property type="match status" value="1"/>
</dbReference>
<feature type="region of interest" description="Disordered" evidence="8">
    <location>
        <begin position="646"/>
        <end position="665"/>
    </location>
</feature>
<keyword evidence="11" id="KW-1185">Reference proteome</keyword>
<comment type="caution">
    <text evidence="10">The sequence shown here is derived from an EMBL/GenBank/DDBJ whole genome shotgun (WGS) entry which is preliminary data.</text>
</comment>
<evidence type="ECO:0000256" key="1">
    <source>
        <dbReference type="ARBA" id="ARBA00004123"/>
    </source>
</evidence>
<feature type="domain" description="JmjC" evidence="9">
    <location>
        <begin position="126"/>
        <end position="293"/>
    </location>
</feature>
<comment type="subcellular location">
    <subcellularLocation>
        <location evidence="1">Nucleus</location>
    </subcellularLocation>
</comment>
<keyword evidence="6" id="KW-0804">Transcription</keyword>
<evidence type="ECO:0000256" key="4">
    <source>
        <dbReference type="ARBA" id="ARBA00022833"/>
    </source>
</evidence>
<evidence type="ECO:0000313" key="11">
    <source>
        <dbReference type="Proteomes" id="UP001610334"/>
    </source>
</evidence>
<dbReference type="EMBL" id="JBFXLT010000042">
    <property type="protein sequence ID" value="KAL2813161.1"/>
    <property type="molecule type" value="Genomic_DNA"/>
</dbReference>
<accession>A0ABR4HCL8</accession>
<evidence type="ECO:0000256" key="3">
    <source>
        <dbReference type="ARBA" id="ARBA00022771"/>
    </source>
</evidence>
<keyword evidence="2" id="KW-0479">Metal-binding</keyword>
<protein>
    <recommendedName>
        <fullName evidence="9">JmjC domain-containing protein</fullName>
    </recommendedName>
</protein>
<dbReference type="Proteomes" id="UP001610334">
    <property type="component" value="Unassembled WGS sequence"/>
</dbReference>
<evidence type="ECO:0000256" key="2">
    <source>
        <dbReference type="ARBA" id="ARBA00022723"/>
    </source>
</evidence>
<keyword evidence="4" id="KW-0862">Zinc</keyword>
<dbReference type="Gene3D" id="2.60.120.650">
    <property type="entry name" value="Cupin"/>
    <property type="match status" value="1"/>
</dbReference>
<keyword evidence="7" id="KW-0539">Nucleus</keyword>
<dbReference type="SMART" id="SM00291">
    <property type="entry name" value="ZnF_ZZ"/>
    <property type="match status" value="1"/>
</dbReference>
<evidence type="ECO:0000256" key="5">
    <source>
        <dbReference type="ARBA" id="ARBA00023015"/>
    </source>
</evidence>
<dbReference type="SUPFAM" id="SSF51197">
    <property type="entry name" value="Clavaminate synthase-like"/>
    <property type="match status" value="1"/>
</dbReference>
<keyword evidence="3" id="KW-0863">Zinc-finger</keyword>
<dbReference type="SUPFAM" id="SSF57850">
    <property type="entry name" value="RING/U-box"/>
    <property type="match status" value="1"/>
</dbReference>
<evidence type="ECO:0000256" key="6">
    <source>
        <dbReference type="ARBA" id="ARBA00023163"/>
    </source>
</evidence>
<feature type="region of interest" description="Disordered" evidence="8">
    <location>
        <begin position="552"/>
        <end position="630"/>
    </location>
</feature>
<dbReference type="Pfam" id="PF10497">
    <property type="entry name" value="zf-4CXXC_R1"/>
    <property type="match status" value="1"/>
</dbReference>
<dbReference type="Pfam" id="PF02373">
    <property type="entry name" value="JmjC"/>
    <property type="match status" value="1"/>
</dbReference>
<organism evidence="10 11">
    <name type="scientific">Aspergillus granulosus</name>
    <dbReference type="NCBI Taxonomy" id="176169"/>
    <lineage>
        <taxon>Eukaryota</taxon>
        <taxon>Fungi</taxon>
        <taxon>Dikarya</taxon>
        <taxon>Ascomycota</taxon>
        <taxon>Pezizomycotina</taxon>
        <taxon>Eurotiomycetes</taxon>
        <taxon>Eurotiomycetidae</taxon>
        <taxon>Eurotiales</taxon>
        <taxon>Aspergillaceae</taxon>
        <taxon>Aspergillus</taxon>
        <taxon>Aspergillus subgen. Nidulantes</taxon>
    </lineage>
</organism>
<evidence type="ECO:0000259" key="9">
    <source>
        <dbReference type="PROSITE" id="PS51184"/>
    </source>
</evidence>
<evidence type="ECO:0000256" key="8">
    <source>
        <dbReference type="SAM" id="MobiDB-lite"/>
    </source>
</evidence>
<sequence length="777" mass="87518">MEPLPEDVTSAQNLLDLGAPFTSFSEISLQTLQAHLDEESSREIEKKIINGKPFVIRGLNRLAEWQMAPLSKESLIRLSPSGVIPVTNCETGRNIRMRLRDLFAQADHARTGDVRKSLYAKDLHCPQQWVDSFQTILPSSLRHLGPLDLFRFLPKEIAPEVLMAYVGTRKSFSGFHRCFSATVAVNLLIESEGNSPGSICFGTDTESQEKVDSFMEKLGRSAHTDWANVSIEKLRSADFPIYVTDQRPGDLVVFPSAAAHQVWNISAMVTKVVWNLMHYTSLHSFFDYVQPAYQKQCHPDTGRVPLIPLYALQSGRCNEEDERRLWNTFRFLFFDEAIEPGASLLIKTVDTQGAVVECNFCGLTIWNRHLHCEKCGDFDLCLTCFITGRSCKHVAEYTWAEIVPRSVCQEILRRADSRAPGEPIDTRIRKPCLGIAAVGAMGARQQSSERLCHLCRDSHPTWKGIACAKCSAFFCFRGLHRHFDADIVKFLQDGGARLPWNCPKCSHICNCRCCHFPEPYQSKDKPVQARIKSIDPRGRILGFGDNVFNQKRGKRASLVAPDGPPQPDTSSRGVKRPRVHDESERSSWQEGEAIPGVRTRPSNSRRSDISAIRSTNSVTPDRYDLGHTPITFDPLGRLRVDYQVETRSPTSEQVSQQPGNPEQDTNAVLSALSTDTRDQSVNRRYLASSEETADRLNTSDSIPVIERKLDALREYAYDVNELNLTESRAKIMERISQLEAELGQLKRTKAARLLANLSRDFPDLADVAREEARRRGL</sequence>
<evidence type="ECO:0000313" key="10">
    <source>
        <dbReference type="EMBL" id="KAL2813161.1"/>
    </source>
</evidence>
<proteinExistence type="predicted"/>
<name>A0ABR4HCL8_9EURO</name>
<dbReference type="InterPro" id="IPR000433">
    <property type="entry name" value="Znf_ZZ"/>
</dbReference>
<dbReference type="InterPro" id="IPR003347">
    <property type="entry name" value="JmjC_dom"/>
</dbReference>
<reference evidence="10 11" key="1">
    <citation type="submission" date="2024-07" db="EMBL/GenBank/DDBJ databases">
        <title>Section-level genome sequencing and comparative genomics of Aspergillus sections Usti and Cavernicolus.</title>
        <authorList>
            <consortium name="Lawrence Berkeley National Laboratory"/>
            <person name="Nybo J.L."/>
            <person name="Vesth T.C."/>
            <person name="Theobald S."/>
            <person name="Frisvad J.C."/>
            <person name="Larsen T.O."/>
            <person name="Kjaerboelling I."/>
            <person name="Rothschild-Mancinelli K."/>
            <person name="Lyhne E.K."/>
            <person name="Kogle M.E."/>
            <person name="Barry K."/>
            <person name="Clum A."/>
            <person name="Na H."/>
            <person name="Ledsgaard L."/>
            <person name="Lin J."/>
            <person name="Lipzen A."/>
            <person name="Kuo A."/>
            <person name="Riley R."/>
            <person name="Mondo S."/>
            <person name="Labutti K."/>
            <person name="Haridas S."/>
            <person name="Pangalinan J."/>
            <person name="Salamov A.A."/>
            <person name="Simmons B.A."/>
            <person name="Magnuson J.K."/>
            <person name="Chen J."/>
            <person name="Drula E."/>
            <person name="Henrissat B."/>
            <person name="Wiebenga A."/>
            <person name="Lubbers R.J."/>
            <person name="Gomes A.C."/>
            <person name="Makela M.R."/>
            <person name="Stajich J."/>
            <person name="Grigoriev I.V."/>
            <person name="Mortensen U.H."/>
            <person name="De Vries R.P."/>
            <person name="Baker S.E."/>
            <person name="Andersen M.R."/>
        </authorList>
    </citation>
    <scope>NUCLEOTIDE SEQUENCE [LARGE SCALE GENOMIC DNA]</scope>
    <source>
        <strain evidence="10 11">CBS 588.65</strain>
    </source>
</reference>
<dbReference type="PROSITE" id="PS01357">
    <property type="entry name" value="ZF_ZZ_1"/>
    <property type="match status" value="1"/>
</dbReference>
<gene>
    <name evidence="10" type="ORF">BJX63DRAFT_232644</name>
</gene>
<keyword evidence="5" id="KW-0805">Transcription regulation</keyword>
<dbReference type="Gene3D" id="3.30.60.90">
    <property type="match status" value="1"/>
</dbReference>